<protein>
    <submittedName>
        <fullName evidence="1">Uncharacterized protein</fullName>
    </submittedName>
</protein>
<dbReference type="EMBL" id="DF977446">
    <property type="protein sequence ID" value="GAW25071.1"/>
    <property type="molecule type" value="Genomic_DNA"/>
</dbReference>
<evidence type="ECO:0000313" key="2">
    <source>
        <dbReference type="Proteomes" id="UP000054516"/>
    </source>
</evidence>
<keyword evidence="2" id="KW-1185">Reference proteome</keyword>
<sequence>MNYPDGDVSLNEEDPRLRLGELNVTTNASFGDVAISDASPSEANLVGIVEIEAVVVNEDEDEDDNEKAGTWDELRRPDVSLFLGCLISRSRFLLILVSKT</sequence>
<name>A0A1S8A4T5_ROSNE</name>
<dbReference type="AlphaFoldDB" id="A0A1S8A4T5"/>
<dbReference type="Proteomes" id="UP000054516">
    <property type="component" value="Unassembled WGS sequence"/>
</dbReference>
<proteinExistence type="predicted"/>
<evidence type="ECO:0000313" key="1">
    <source>
        <dbReference type="EMBL" id="GAW25071.1"/>
    </source>
</evidence>
<reference evidence="1" key="1">
    <citation type="submission" date="2016-03" db="EMBL/GenBank/DDBJ databases">
        <title>Draft genome sequence of Rosellinia necatrix.</title>
        <authorList>
            <person name="Kanematsu S."/>
        </authorList>
    </citation>
    <scope>NUCLEOTIDE SEQUENCE [LARGE SCALE GENOMIC DNA]</scope>
    <source>
        <strain evidence="1">W97</strain>
    </source>
</reference>
<gene>
    <name evidence="1" type="ORF">SAMD00023353_0103030</name>
</gene>
<accession>A0A1S8A4T5</accession>
<organism evidence="1">
    <name type="scientific">Rosellinia necatrix</name>
    <name type="common">White root-rot fungus</name>
    <dbReference type="NCBI Taxonomy" id="77044"/>
    <lineage>
        <taxon>Eukaryota</taxon>
        <taxon>Fungi</taxon>
        <taxon>Dikarya</taxon>
        <taxon>Ascomycota</taxon>
        <taxon>Pezizomycotina</taxon>
        <taxon>Sordariomycetes</taxon>
        <taxon>Xylariomycetidae</taxon>
        <taxon>Xylariales</taxon>
        <taxon>Xylariaceae</taxon>
        <taxon>Rosellinia</taxon>
    </lineage>
</organism>